<protein>
    <submittedName>
        <fullName evidence="1">Uncharacterized protein</fullName>
    </submittedName>
</protein>
<dbReference type="EMBL" id="JBHFEH010000005">
    <property type="protein sequence ID" value="KAL2057401.1"/>
    <property type="molecule type" value="Genomic_DNA"/>
</dbReference>
<gene>
    <name evidence="1" type="ORF">ABVK25_002454</name>
</gene>
<sequence length="72" mass="7643">MDPAIVSGLIVAEQVVSATVETRAVVTYGLGYNPHNPSPQPSFERTTLSQESEPGKLAGDEIHIVSLPLKKA</sequence>
<name>A0ABR4BHU2_9LECA</name>
<evidence type="ECO:0000313" key="2">
    <source>
        <dbReference type="Proteomes" id="UP001590951"/>
    </source>
</evidence>
<comment type="caution">
    <text evidence="1">The sequence shown here is derived from an EMBL/GenBank/DDBJ whole genome shotgun (WGS) entry which is preliminary data.</text>
</comment>
<proteinExistence type="predicted"/>
<reference evidence="1 2" key="1">
    <citation type="submission" date="2024-09" db="EMBL/GenBank/DDBJ databases">
        <title>Rethinking Asexuality: The Enigmatic Case of Functional Sexual Genes in Lepraria (Stereocaulaceae).</title>
        <authorList>
            <person name="Doellman M."/>
            <person name="Sun Y."/>
            <person name="Barcenas-Pena A."/>
            <person name="Lumbsch H.T."/>
            <person name="Grewe F."/>
        </authorList>
    </citation>
    <scope>NUCLEOTIDE SEQUENCE [LARGE SCALE GENOMIC DNA]</scope>
    <source>
        <strain evidence="1 2">Grewe 0041</strain>
    </source>
</reference>
<keyword evidence="2" id="KW-1185">Reference proteome</keyword>
<evidence type="ECO:0000313" key="1">
    <source>
        <dbReference type="EMBL" id="KAL2057401.1"/>
    </source>
</evidence>
<dbReference type="Proteomes" id="UP001590951">
    <property type="component" value="Unassembled WGS sequence"/>
</dbReference>
<organism evidence="1 2">
    <name type="scientific">Lepraria finkii</name>
    <dbReference type="NCBI Taxonomy" id="1340010"/>
    <lineage>
        <taxon>Eukaryota</taxon>
        <taxon>Fungi</taxon>
        <taxon>Dikarya</taxon>
        <taxon>Ascomycota</taxon>
        <taxon>Pezizomycotina</taxon>
        <taxon>Lecanoromycetes</taxon>
        <taxon>OSLEUM clade</taxon>
        <taxon>Lecanoromycetidae</taxon>
        <taxon>Lecanorales</taxon>
        <taxon>Lecanorineae</taxon>
        <taxon>Stereocaulaceae</taxon>
        <taxon>Lepraria</taxon>
    </lineage>
</organism>
<accession>A0ABR4BHU2</accession>